<name>A0ABR1WP48_9PEZI</name>
<dbReference type="RefSeq" id="XP_066668769.1">
    <property type="nucleotide sequence ID" value="XM_066809846.1"/>
</dbReference>
<sequence>MVHQLATLPLELLHAVASLLLRPDQAALARTCKSLNVLLTPSYGGDIELHFRGTHEGVNLDAKLGNEDDNDDEEPSPEERAEYPFWDIVKEPPLRKYSQIEFDGTNQAGVDLDHHAHIDGDELGTVGRASDMGNRRNLQFAKEEKSARVCFITPAPRWTELAQHVRSLCMSIGMDDGVIKVLSDLRNLRSLELVGLPIPEAKPWPSTAPEMRMPGLKNLKLRGFFPVAFLKAIFTNAETITHLNLGLLATKFDDEKNSCGILAGRFGGAQHDGDDDKDREEKDDDEDDDPQPWAFHNPIWLSDDLARGFNSLTHLHLVKPYSGYSSLDYGSLDEPPCATKSASMAKRGGGLGRHPVLPIGAAAPSPAGGGKGYGALRRLALRGIRIDGISTTSGGSGDGDEEVEAAVLPGIGGRALDNGALLRRSYPDCDVELVQNDVYGIYPYDGETYDCWDERRKEPRQDEGDGLLEDADYYRDYIRRYGPQWRIVD</sequence>
<organism evidence="3 4">
    <name type="scientific">Apiospora hydei</name>
    <dbReference type="NCBI Taxonomy" id="1337664"/>
    <lineage>
        <taxon>Eukaryota</taxon>
        <taxon>Fungi</taxon>
        <taxon>Dikarya</taxon>
        <taxon>Ascomycota</taxon>
        <taxon>Pezizomycotina</taxon>
        <taxon>Sordariomycetes</taxon>
        <taxon>Xylariomycetidae</taxon>
        <taxon>Amphisphaeriales</taxon>
        <taxon>Apiosporaceae</taxon>
        <taxon>Apiospora</taxon>
    </lineage>
</organism>
<comment type="caution">
    <text evidence="3">The sequence shown here is derived from an EMBL/GenBank/DDBJ whole genome shotgun (WGS) entry which is preliminary data.</text>
</comment>
<evidence type="ECO:0000313" key="3">
    <source>
        <dbReference type="EMBL" id="KAK8084260.1"/>
    </source>
</evidence>
<keyword evidence="2" id="KW-0732">Signal</keyword>
<feature type="compositionally biased region" description="Acidic residues" evidence="1">
    <location>
        <begin position="67"/>
        <end position="76"/>
    </location>
</feature>
<accession>A0ABR1WP48</accession>
<gene>
    <name evidence="3" type="ORF">PG997_005531</name>
</gene>
<dbReference type="EMBL" id="JAQQWN010000005">
    <property type="protein sequence ID" value="KAK8084260.1"/>
    <property type="molecule type" value="Genomic_DNA"/>
</dbReference>
<keyword evidence="4" id="KW-1185">Reference proteome</keyword>
<dbReference type="GeneID" id="92042906"/>
<evidence type="ECO:0008006" key="5">
    <source>
        <dbReference type="Google" id="ProtNLM"/>
    </source>
</evidence>
<feature type="region of interest" description="Disordered" evidence="1">
    <location>
        <begin position="60"/>
        <end position="81"/>
    </location>
</feature>
<proteinExistence type="predicted"/>
<reference evidence="3 4" key="1">
    <citation type="submission" date="2023-01" db="EMBL/GenBank/DDBJ databases">
        <title>Analysis of 21 Apiospora genomes using comparative genomics revels a genus with tremendous synthesis potential of carbohydrate active enzymes and secondary metabolites.</title>
        <authorList>
            <person name="Sorensen T."/>
        </authorList>
    </citation>
    <scope>NUCLEOTIDE SEQUENCE [LARGE SCALE GENOMIC DNA]</scope>
    <source>
        <strain evidence="3 4">CBS 114990</strain>
    </source>
</reference>
<feature type="compositionally biased region" description="Acidic residues" evidence="1">
    <location>
        <begin position="281"/>
        <end position="290"/>
    </location>
</feature>
<evidence type="ECO:0000256" key="2">
    <source>
        <dbReference type="SAM" id="SignalP"/>
    </source>
</evidence>
<protein>
    <recommendedName>
        <fullName evidence="5">F-box domain-containing protein</fullName>
    </recommendedName>
</protein>
<evidence type="ECO:0000256" key="1">
    <source>
        <dbReference type="SAM" id="MobiDB-lite"/>
    </source>
</evidence>
<feature type="region of interest" description="Disordered" evidence="1">
    <location>
        <begin position="264"/>
        <end position="293"/>
    </location>
</feature>
<feature type="chain" id="PRO_5046539447" description="F-box domain-containing protein" evidence="2">
    <location>
        <begin position="19"/>
        <end position="489"/>
    </location>
</feature>
<feature type="compositionally biased region" description="Basic and acidic residues" evidence="1">
    <location>
        <begin position="271"/>
        <end position="280"/>
    </location>
</feature>
<dbReference type="Proteomes" id="UP001433268">
    <property type="component" value="Unassembled WGS sequence"/>
</dbReference>
<feature type="signal peptide" evidence="2">
    <location>
        <begin position="1"/>
        <end position="18"/>
    </location>
</feature>
<evidence type="ECO:0000313" key="4">
    <source>
        <dbReference type="Proteomes" id="UP001433268"/>
    </source>
</evidence>